<dbReference type="OrthoDB" id="214784at2157"/>
<protein>
    <recommendedName>
        <fullName evidence="5">Proton-conducting membrane transporter</fullName>
    </recommendedName>
</protein>
<evidence type="ECO:0000313" key="3">
    <source>
        <dbReference type="EMBL" id="RQG99619.1"/>
    </source>
</evidence>
<feature type="compositionally biased region" description="Basic and acidic residues" evidence="1">
    <location>
        <begin position="145"/>
        <end position="157"/>
    </location>
</feature>
<organism evidence="3 4">
    <name type="scientific">Natrarchaeobius chitinivorans</name>
    <dbReference type="NCBI Taxonomy" id="1679083"/>
    <lineage>
        <taxon>Archaea</taxon>
        <taxon>Methanobacteriati</taxon>
        <taxon>Methanobacteriota</taxon>
        <taxon>Stenosarchaea group</taxon>
        <taxon>Halobacteria</taxon>
        <taxon>Halobacteriales</taxon>
        <taxon>Natrialbaceae</taxon>
        <taxon>Natrarchaeobius</taxon>
    </lineage>
</organism>
<feature type="transmembrane region" description="Helical" evidence="2">
    <location>
        <begin position="74"/>
        <end position="97"/>
    </location>
</feature>
<evidence type="ECO:0000256" key="1">
    <source>
        <dbReference type="SAM" id="MobiDB-lite"/>
    </source>
</evidence>
<gene>
    <name evidence="3" type="ORF">EA472_13210</name>
</gene>
<evidence type="ECO:0000313" key="4">
    <source>
        <dbReference type="Proteomes" id="UP000281431"/>
    </source>
</evidence>
<keyword evidence="2" id="KW-0812">Transmembrane</keyword>
<name>A0A3N6PGV5_NATCH</name>
<accession>A0A3N6PGV5</accession>
<sequence length="157" mass="15720">MTTGPKLRLDSSLAPGVLAVALFVIMATIVLNTGFSPEMEGFEGVDSITAEIGYAMFDLEALQSTEGSIPDTEAFLAAFLLIAVALDAALDASLVLAKREEEGEPVAALASRGTGSDGAGSAASGVAGSDRSAATDGGHEGSTVDADRADDPGGESR</sequence>
<evidence type="ECO:0000256" key="2">
    <source>
        <dbReference type="SAM" id="Phobius"/>
    </source>
</evidence>
<keyword evidence="4" id="KW-1185">Reference proteome</keyword>
<feature type="compositionally biased region" description="Low complexity" evidence="1">
    <location>
        <begin position="110"/>
        <end position="134"/>
    </location>
</feature>
<reference evidence="3 4" key="1">
    <citation type="submission" date="2018-10" db="EMBL/GenBank/DDBJ databases">
        <title>Natrarchaeobius chitinivorans gen. nov., sp. nov., and Natrarchaeobius haloalkaliphilus sp. nov., alkaliphilic, chitin-utilizing haloarchaea from hypersaline alkaline lakes.</title>
        <authorList>
            <person name="Sorokin D.Y."/>
            <person name="Elcheninov A.G."/>
            <person name="Kostrikina N.A."/>
            <person name="Bale N.J."/>
            <person name="Sinninghe Damste J.S."/>
            <person name="Khijniak T.V."/>
            <person name="Kublanov I.V."/>
            <person name="Toshchakov S.V."/>
        </authorList>
    </citation>
    <scope>NUCLEOTIDE SEQUENCE [LARGE SCALE GENOMIC DNA]</scope>
    <source>
        <strain evidence="3 4">AArcht7</strain>
    </source>
</reference>
<feature type="transmembrane region" description="Helical" evidence="2">
    <location>
        <begin position="12"/>
        <end position="31"/>
    </location>
</feature>
<dbReference type="EMBL" id="REFZ01000008">
    <property type="protein sequence ID" value="RQG99619.1"/>
    <property type="molecule type" value="Genomic_DNA"/>
</dbReference>
<proteinExistence type="predicted"/>
<keyword evidence="2" id="KW-0472">Membrane</keyword>
<evidence type="ECO:0008006" key="5">
    <source>
        <dbReference type="Google" id="ProtNLM"/>
    </source>
</evidence>
<dbReference type="AlphaFoldDB" id="A0A3N6PGV5"/>
<dbReference type="Proteomes" id="UP000281431">
    <property type="component" value="Unassembled WGS sequence"/>
</dbReference>
<feature type="region of interest" description="Disordered" evidence="1">
    <location>
        <begin position="105"/>
        <end position="157"/>
    </location>
</feature>
<comment type="caution">
    <text evidence="3">The sequence shown here is derived from an EMBL/GenBank/DDBJ whole genome shotgun (WGS) entry which is preliminary data.</text>
</comment>
<keyword evidence="2" id="KW-1133">Transmembrane helix</keyword>